<keyword evidence="2" id="KW-1185">Reference proteome</keyword>
<name>A0A183DYY0_9BILA</name>
<evidence type="ECO:0000313" key="2">
    <source>
        <dbReference type="Proteomes" id="UP000271098"/>
    </source>
</evidence>
<dbReference type="WBParaSite" id="GPUH_0001393601-mRNA-1">
    <property type="protein sequence ID" value="GPUH_0001393601-mRNA-1"/>
    <property type="gene ID" value="GPUH_0001393601"/>
</dbReference>
<protein>
    <submittedName>
        <fullName evidence="1 3">Uncharacterized protein</fullName>
    </submittedName>
</protein>
<evidence type="ECO:0000313" key="3">
    <source>
        <dbReference type="WBParaSite" id="GPUH_0001393601-mRNA-1"/>
    </source>
</evidence>
<reference evidence="3" key="1">
    <citation type="submission" date="2016-06" db="UniProtKB">
        <authorList>
            <consortium name="WormBaseParasite"/>
        </authorList>
    </citation>
    <scope>IDENTIFICATION</scope>
</reference>
<gene>
    <name evidence="1" type="ORF">GPUH_LOCUS13921</name>
</gene>
<reference evidence="1 2" key="2">
    <citation type="submission" date="2018-11" db="EMBL/GenBank/DDBJ databases">
        <authorList>
            <consortium name="Pathogen Informatics"/>
        </authorList>
    </citation>
    <scope>NUCLEOTIDE SEQUENCE [LARGE SCALE GENOMIC DNA]</scope>
</reference>
<organism evidence="3">
    <name type="scientific">Gongylonema pulchrum</name>
    <dbReference type="NCBI Taxonomy" id="637853"/>
    <lineage>
        <taxon>Eukaryota</taxon>
        <taxon>Metazoa</taxon>
        <taxon>Ecdysozoa</taxon>
        <taxon>Nematoda</taxon>
        <taxon>Chromadorea</taxon>
        <taxon>Rhabditida</taxon>
        <taxon>Spirurina</taxon>
        <taxon>Spiruromorpha</taxon>
        <taxon>Spiruroidea</taxon>
        <taxon>Gongylonematidae</taxon>
        <taxon>Gongylonema</taxon>
    </lineage>
</organism>
<dbReference type="AlphaFoldDB" id="A0A183DYY0"/>
<dbReference type="EMBL" id="UYRT01080709">
    <property type="protein sequence ID" value="VDN23239.1"/>
    <property type="molecule type" value="Genomic_DNA"/>
</dbReference>
<dbReference type="Proteomes" id="UP000271098">
    <property type="component" value="Unassembled WGS sequence"/>
</dbReference>
<proteinExistence type="predicted"/>
<accession>A0A183DYY0</accession>
<sequence length="200" mass="23300">MEMDGICNEVANAVNAALNRLGKKQIDDDDNLSEPNSTLDKKKEKKYIWAHAGISNNSNQMNKFYMQSSKIPVCFIKATREEGIVRLEAECIVDNENLMDIKKIPMHNITEEAANVLTETSAKITDLMEQFKKETAFYEKETRRYIRDDYDQCKIFRSTQISKIARTYSEMHPESNYSHVHTYEDVDNLNFGVYYFFVHP</sequence>
<evidence type="ECO:0000313" key="1">
    <source>
        <dbReference type="EMBL" id="VDN23239.1"/>
    </source>
</evidence>